<protein>
    <submittedName>
        <fullName evidence="5">PH, RCC1 and FYVE domains-containing protein 1</fullName>
    </submittedName>
</protein>
<dbReference type="Gene3D" id="2.130.10.30">
    <property type="entry name" value="Regulator of chromosome condensation 1/beta-lactamase-inhibitor protein II"/>
    <property type="match status" value="2"/>
</dbReference>
<reference evidence="5" key="1">
    <citation type="submission" date="2020-06" db="EMBL/GenBank/DDBJ databases">
        <authorList>
            <person name="Li T."/>
            <person name="Hu X."/>
            <person name="Zhang T."/>
            <person name="Song X."/>
            <person name="Zhang H."/>
            <person name="Dai N."/>
            <person name="Sheng W."/>
            <person name="Hou X."/>
            <person name="Wei L."/>
        </authorList>
    </citation>
    <scope>NUCLEOTIDE SEQUENCE</scope>
    <source>
        <strain evidence="5">G02</strain>
        <tissue evidence="5">Leaf</tissue>
    </source>
</reference>
<dbReference type="EMBL" id="JACGWJ010000015">
    <property type="protein sequence ID" value="KAL0366107.1"/>
    <property type="molecule type" value="Genomic_DNA"/>
</dbReference>
<comment type="caution">
    <text evidence="5">The sequence shown here is derived from an EMBL/GenBank/DDBJ whole genome shotgun (WGS) entry which is preliminary data.</text>
</comment>
<dbReference type="InterPro" id="IPR058923">
    <property type="entry name" value="RCC1-like_dom"/>
</dbReference>
<reference evidence="5" key="2">
    <citation type="journal article" date="2024" name="Plant">
        <title>Genomic evolution and insights into agronomic trait innovations of Sesamum species.</title>
        <authorList>
            <person name="Miao H."/>
            <person name="Wang L."/>
            <person name="Qu L."/>
            <person name="Liu H."/>
            <person name="Sun Y."/>
            <person name="Le M."/>
            <person name="Wang Q."/>
            <person name="Wei S."/>
            <person name="Zheng Y."/>
            <person name="Lin W."/>
            <person name="Duan Y."/>
            <person name="Cao H."/>
            <person name="Xiong S."/>
            <person name="Wang X."/>
            <person name="Wei L."/>
            <person name="Li C."/>
            <person name="Ma Q."/>
            <person name="Ju M."/>
            <person name="Zhao R."/>
            <person name="Li G."/>
            <person name="Mu C."/>
            <person name="Tian Q."/>
            <person name="Mei H."/>
            <person name="Zhang T."/>
            <person name="Gao T."/>
            <person name="Zhang H."/>
        </authorList>
    </citation>
    <scope>NUCLEOTIDE SEQUENCE</scope>
    <source>
        <strain evidence="5">G02</strain>
    </source>
</reference>
<dbReference type="InterPro" id="IPR000408">
    <property type="entry name" value="Reg_chr_condens"/>
</dbReference>
<dbReference type="Gene3D" id="2.30.29.30">
    <property type="entry name" value="Pleckstrin-homology domain (PH domain)/Phosphotyrosine-binding domain (PTB)"/>
    <property type="match status" value="1"/>
</dbReference>
<evidence type="ECO:0000259" key="4">
    <source>
        <dbReference type="Pfam" id="PF25390"/>
    </source>
</evidence>
<sequence>MADLASYGNPDRDVEQMFGSLCAAKLVGMELGFRIRGVEVKSPQVGTALVVDNREVVIYNNLKIVTLNDYVFSVSLLKLQALIALKKGTQLLKYCRKGRPNFRTFRLSSDETTLIWYSKGSERHLKLSAVSRIIPGQRTPVFKRFLRPDKEYLSFSLIYNDGERSLDLICKDKTETEIWLTGLQALISARQAYTKRTRSEISDFRLRHELDSPLAIRLLSCSTTDRLQMIERHFLHVTLAFVVIGKRKIFLGIECFNKEQPLNFWTLETIFKAFPKILLSFSCTALLLHYDLLRLHGCGDTSQDYHPFGARLELSSSIRSRVSTDSLRDNYWNSSSSHAGSECASMQIRTSGADGFRISISSTPSCSSTGSGTDDIESLGDLYAWGEILSDGLTDGTGKPIPVKTDVFSPKLLESNVVLDVHQIACGVRHIALVTRQGDVFTWGEECGGRLGHGVEKDFSCPRLVEFFAVTSVDCVACGEFHTCAVSASGDLYTWGDGTHNAGLLGHGNNVSHWIPKRVCGSLEGLHVLSVACGTWHTALTTSTGQLFTFGDGTFGALGHGDRESIPYPKEVESLSGLKTAAVSCGVWHTAAIIEVTNQLGPNISSRKLFTWGDGDKNRLGHGSSGMFFYPTCVSGLIDYNIQQWEVMYMVS</sequence>
<dbReference type="CDD" id="cd13365">
    <property type="entry name" value="PH_PLC_plant-like"/>
    <property type="match status" value="1"/>
</dbReference>
<feature type="domain" description="PH" evidence="3">
    <location>
        <begin position="78"/>
        <end position="187"/>
    </location>
</feature>
<dbReference type="Pfam" id="PF16457">
    <property type="entry name" value="PH_12"/>
    <property type="match status" value="1"/>
</dbReference>
<gene>
    <name evidence="5" type="ORF">Sradi_3500800</name>
</gene>
<feature type="repeat" description="RCC1" evidence="2">
    <location>
        <begin position="380"/>
        <end position="437"/>
    </location>
</feature>
<evidence type="ECO:0000313" key="5">
    <source>
        <dbReference type="EMBL" id="KAL0366107.1"/>
    </source>
</evidence>
<proteinExistence type="predicted"/>
<evidence type="ECO:0000256" key="2">
    <source>
        <dbReference type="PROSITE-ProRule" id="PRU00235"/>
    </source>
</evidence>
<feature type="repeat" description="RCC1" evidence="2">
    <location>
        <begin position="490"/>
        <end position="544"/>
    </location>
</feature>
<dbReference type="PRINTS" id="PR00633">
    <property type="entry name" value="RCCNDNSATION"/>
</dbReference>
<accession>A0AAW2QEW0</accession>
<dbReference type="InterPro" id="IPR001849">
    <property type="entry name" value="PH_domain"/>
</dbReference>
<dbReference type="PROSITE" id="PS00626">
    <property type="entry name" value="RCC1_2"/>
    <property type="match status" value="2"/>
</dbReference>
<dbReference type="Pfam" id="PF25390">
    <property type="entry name" value="WD40_RLD"/>
    <property type="match status" value="1"/>
</dbReference>
<dbReference type="SUPFAM" id="SSF50729">
    <property type="entry name" value="PH domain-like"/>
    <property type="match status" value="1"/>
</dbReference>
<evidence type="ECO:0000259" key="3">
    <source>
        <dbReference type="Pfam" id="PF16457"/>
    </source>
</evidence>
<dbReference type="SUPFAM" id="SSF50985">
    <property type="entry name" value="RCC1/BLIP-II"/>
    <property type="match status" value="1"/>
</dbReference>
<dbReference type="PANTHER" id="PTHR22870:SF352">
    <property type="entry name" value="REGULATOR OF CHROMOSOME CONDENSATION (RCC1) FAMILY PROTEIN"/>
    <property type="match status" value="1"/>
</dbReference>
<dbReference type="InterPro" id="IPR051210">
    <property type="entry name" value="Ub_ligase/GEF_domain"/>
</dbReference>
<dbReference type="InterPro" id="IPR009091">
    <property type="entry name" value="RCC1/BLIP-II"/>
</dbReference>
<dbReference type="PROSITE" id="PS50012">
    <property type="entry name" value="RCC1_3"/>
    <property type="match status" value="4"/>
</dbReference>
<name>A0AAW2QEW0_SESRA</name>
<feature type="repeat" description="RCC1" evidence="2">
    <location>
        <begin position="438"/>
        <end position="489"/>
    </location>
</feature>
<feature type="repeat" description="RCC1" evidence="2">
    <location>
        <begin position="545"/>
        <end position="596"/>
    </location>
</feature>
<dbReference type="InterPro" id="IPR011993">
    <property type="entry name" value="PH-like_dom_sf"/>
</dbReference>
<dbReference type="AlphaFoldDB" id="A0AAW2QEW0"/>
<dbReference type="PANTHER" id="PTHR22870">
    <property type="entry name" value="REGULATOR OF CHROMOSOME CONDENSATION"/>
    <property type="match status" value="1"/>
</dbReference>
<keyword evidence="1" id="KW-0677">Repeat</keyword>
<organism evidence="5">
    <name type="scientific">Sesamum radiatum</name>
    <name type="common">Black benniseed</name>
    <dbReference type="NCBI Taxonomy" id="300843"/>
    <lineage>
        <taxon>Eukaryota</taxon>
        <taxon>Viridiplantae</taxon>
        <taxon>Streptophyta</taxon>
        <taxon>Embryophyta</taxon>
        <taxon>Tracheophyta</taxon>
        <taxon>Spermatophyta</taxon>
        <taxon>Magnoliopsida</taxon>
        <taxon>eudicotyledons</taxon>
        <taxon>Gunneridae</taxon>
        <taxon>Pentapetalae</taxon>
        <taxon>asterids</taxon>
        <taxon>lamiids</taxon>
        <taxon>Lamiales</taxon>
        <taxon>Pedaliaceae</taxon>
        <taxon>Sesamum</taxon>
    </lineage>
</organism>
<dbReference type="FunFam" id="2.130.10.30:FF:000028">
    <property type="entry name" value="PH, RCC1 and FYVE domains-containing protein 1"/>
    <property type="match status" value="1"/>
</dbReference>
<evidence type="ECO:0000256" key="1">
    <source>
        <dbReference type="ARBA" id="ARBA00022737"/>
    </source>
</evidence>
<feature type="domain" description="RCC1-like" evidence="4">
    <location>
        <begin position="378"/>
        <end position="637"/>
    </location>
</feature>